<organism evidence="1 2">
    <name type="scientific">Parasulfuritortus cantonensis</name>
    <dbReference type="NCBI Taxonomy" id="2528202"/>
    <lineage>
        <taxon>Bacteria</taxon>
        <taxon>Pseudomonadati</taxon>
        <taxon>Pseudomonadota</taxon>
        <taxon>Betaproteobacteria</taxon>
        <taxon>Nitrosomonadales</taxon>
        <taxon>Thiobacillaceae</taxon>
        <taxon>Parasulfuritortus</taxon>
    </lineage>
</organism>
<comment type="caution">
    <text evidence="1">The sequence shown here is derived from an EMBL/GenBank/DDBJ whole genome shotgun (WGS) entry which is preliminary data.</text>
</comment>
<dbReference type="AlphaFoldDB" id="A0A4R1BA72"/>
<evidence type="ECO:0000313" key="2">
    <source>
        <dbReference type="Proteomes" id="UP000295443"/>
    </source>
</evidence>
<protein>
    <submittedName>
        <fullName evidence="1">Uncharacterized protein</fullName>
    </submittedName>
</protein>
<dbReference type="Proteomes" id="UP000295443">
    <property type="component" value="Unassembled WGS sequence"/>
</dbReference>
<accession>A0A4R1BA72</accession>
<reference evidence="1 2" key="1">
    <citation type="submission" date="2019-03" db="EMBL/GenBank/DDBJ databases">
        <title>Genome sequence of Thiobacillaceae bacterium LSR1, a sulfur-oxidizing bacterium isolated from freshwater sediment.</title>
        <authorList>
            <person name="Li S."/>
        </authorList>
    </citation>
    <scope>NUCLEOTIDE SEQUENCE [LARGE SCALE GENOMIC DNA]</scope>
    <source>
        <strain evidence="1 2">LSR1</strain>
    </source>
</reference>
<dbReference type="RefSeq" id="WP_131447137.1">
    <property type="nucleotide sequence ID" value="NZ_SJZB01000036.1"/>
</dbReference>
<gene>
    <name evidence="1" type="ORF">EZJ19_09970</name>
</gene>
<name>A0A4R1BA72_9PROT</name>
<dbReference type="EMBL" id="SJZB01000036">
    <property type="protein sequence ID" value="TCJ13851.1"/>
    <property type="molecule type" value="Genomic_DNA"/>
</dbReference>
<keyword evidence="2" id="KW-1185">Reference proteome</keyword>
<sequence length="185" mass="20508">MTMVELAFVVRQGQDALACEYRGINRADTRILIFDRLYSMANRELAAGWYYSALNAGRIELSQAVFPLPHGLHHENPEVPYGRELGAGEAFEGRFQVPLPVPDRTPYPTLLHRSGTAPGDFTELRFTLGWAPLPAALPSAIAAIERDGERLWLLPYRLALGLQQLVSVERHLAGCRFAPANAGQK</sequence>
<evidence type="ECO:0000313" key="1">
    <source>
        <dbReference type="EMBL" id="TCJ13851.1"/>
    </source>
</evidence>
<proteinExistence type="predicted"/>